<keyword evidence="7" id="KW-1185">Reference proteome</keyword>
<reference evidence="7" key="1">
    <citation type="submission" date="2015-02" db="EMBL/GenBank/DDBJ databases">
        <title>Genome sequencing for Strongylocentrotus purpuratus.</title>
        <authorList>
            <person name="Murali S."/>
            <person name="Liu Y."/>
            <person name="Vee V."/>
            <person name="English A."/>
            <person name="Wang M."/>
            <person name="Skinner E."/>
            <person name="Han Y."/>
            <person name="Muzny D.M."/>
            <person name="Worley K.C."/>
            <person name="Gibbs R.A."/>
        </authorList>
    </citation>
    <scope>NUCLEOTIDE SEQUENCE</scope>
</reference>
<keyword evidence="2" id="KW-0645">Protease</keyword>
<dbReference type="GeneID" id="579349"/>
<dbReference type="PANTHER" id="PTHR31817">
    <property type="match status" value="1"/>
</dbReference>
<dbReference type="OrthoDB" id="449345at2759"/>
<protein>
    <recommendedName>
        <fullName evidence="8">KIAA0895</fullName>
    </recommendedName>
</protein>
<evidence type="ECO:0000256" key="1">
    <source>
        <dbReference type="ARBA" id="ARBA00001947"/>
    </source>
</evidence>
<dbReference type="FunCoup" id="A0A7M7TGK7">
    <property type="interactions" value="288"/>
</dbReference>
<feature type="compositionally biased region" description="Low complexity" evidence="5">
    <location>
        <begin position="124"/>
        <end position="139"/>
    </location>
</feature>
<feature type="region of interest" description="Disordered" evidence="5">
    <location>
        <begin position="19"/>
        <end position="60"/>
    </location>
</feature>
<keyword evidence="3" id="KW-0378">Hydrolase</keyword>
<dbReference type="CTD" id="562097"/>
<dbReference type="GO" id="GO:0006508">
    <property type="term" value="P:proteolysis"/>
    <property type="evidence" value="ECO:0007669"/>
    <property type="project" value="UniProtKB-KW"/>
</dbReference>
<dbReference type="PANTHER" id="PTHR31817:SF0">
    <property type="entry name" value="CHROMOSOME UNDETERMINED SCAFFOLD_67, WHOLE GENOME SHOTGUN SEQUENCE"/>
    <property type="match status" value="1"/>
</dbReference>
<feature type="compositionally biased region" description="Basic residues" evidence="5">
    <location>
        <begin position="19"/>
        <end position="32"/>
    </location>
</feature>
<evidence type="ECO:0000256" key="4">
    <source>
        <dbReference type="ARBA" id="ARBA00023049"/>
    </source>
</evidence>
<feature type="region of interest" description="Disordered" evidence="5">
    <location>
        <begin position="72"/>
        <end position="158"/>
    </location>
</feature>
<sequence length="509" mass="58151">MIAIETLPREIVPLKPHHLNRRGKLNRNKLRPVIRPTSTQQNPDGLACSQLTPVKPPSPTRSILSCVAETESRSDAAVSATGKCHHRKLKSGNADKKLKPPVPGKLPRLKKKDEGRVSRKSGKSSTSTSSSSTTISTSESQRRPSLKNELIVEDGDTAKSQKKKTKSVYILEAIKPNNVLSEKEKFMRLRGHYNPQFEYDNPASEKVIKSYSQVYNKLIPQALRIMDSALDRYGSYEAFEEAIAGDRLTETEFNWLFKDFVTAEGLDNQVHLNLTPDLLSRAVMTRLRSRPTMNVNSKVLRKGWARGLLQHEIGTHYMRSANNRYQPWHNNRGRKRHCLLPMNPTEEGLASLHSVLGRDDPCLWRSAMLYYTVYQASLLPFRELFEHLSRFIQSPEVRWDYCMRAKRGQVDTSKPGCFNKDQVYLNGALQVLRFRFEIDFHALVKLGRVAFQDVERLRHEAVLAEGVVSVPSFMADKDKYLEKLSEIRLKNKLTDKELCEVFPTMESCI</sequence>
<dbReference type="InterPro" id="IPR012548">
    <property type="entry name" value="MATCAP"/>
</dbReference>
<accession>A0A7M7TGK7</accession>
<dbReference type="Pfam" id="PF08014">
    <property type="entry name" value="MATCAP"/>
    <property type="match status" value="1"/>
</dbReference>
<keyword evidence="4" id="KW-0482">Metalloprotease</keyword>
<evidence type="ECO:0000313" key="7">
    <source>
        <dbReference type="Proteomes" id="UP000007110"/>
    </source>
</evidence>
<dbReference type="Proteomes" id="UP000007110">
    <property type="component" value="Unassembled WGS sequence"/>
</dbReference>
<dbReference type="KEGG" id="spu:579349"/>
<name>A0A7M7TGK7_STRPU</name>
<evidence type="ECO:0008006" key="8">
    <source>
        <dbReference type="Google" id="ProtNLM"/>
    </source>
</evidence>
<dbReference type="EnsemblMetazoa" id="XM_779469">
    <property type="protein sequence ID" value="XP_784562"/>
    <property type="gene ID" value="LOC579349"/>
</dbReference>
<comment type="cofactor">
    <cofactor evidence="1">
        <name>Zn(2+)</name>
        <dbReference type="ChEBI" id="CHEBI:29105"/>
    </cofactor>
</comment>
<dbReference type="RefSeq" id="XP_784562.4">
    <property type="nucleotide sequence ID" value="XM_779469.5"/>
</dbReference>
<dbReference type="SMART" id="SM01154">
    <property type="entry name" value="DUF1704"/>
    <property type="match status" value="1"/>
</dbReference>
<dbReference type="OMA" id="CIFTAIK"/>
<evidence type="ECO:0000256" key="2">
    <source>
        <dbReference type="ARBA" id="ARBA00022670"/>
    </source>
</evidence>
<dbReference type="GO" id="GO:0008237">
    <property type="term" value="F:metallopeptidase activity"/>
    <property type="evidence" value="ECO:0007669"/>
    <property type="project" value="UniProtKB-KW"/>
</dbReference>
<evidence type="ECO:0000313" key="6">
    <source>
        <dbReference type="EnsemblMetazoa" id="XP_784562"/>
    </source>
</evidence>
<evidence type="ECO:0000256" key="3">
    <source>
        <dbReference type="ARBA" id="ARBA00022801"/>
    </source>
</evidence>
<organism evidence="6 7">
    <name type="scientific">Strongylocentrotus purpuratus</name>
    <name type="common">Purple sea urchin</name>
    <dbReference type="NCBI Taxonomy" id="7668"/>
    <lineage>
        <taxon>Eukaryota</taxon>
        <taxon>Metazoa</taxon>
        <taxon>Echinodermata</taxon>
        <taxon>Eleutherozoa</taxon>
        <taxon>Echinozoa</taxon>
        <taxon>Echinoidea</taxon>
        <taxon>Euechinoidea</taxon>
        <taxon>Echinacea</taxon>
        <taxon>Camarodonta</taxon>
        <taxon>Echinidea</taxon>
        <taxon>Strongylocentrotidae</taxon>
        <taxon>Strongylocentrotus</taxon>
    </lineage>
</organism>
<dbReference type="InParanoid" id="A0A7M7TGK7"/>
<evidence type="ECO:0000256" key="5">
    <source>
        <dbReference type="SAM" id="MobiDB-lite"/>
    </source>
</evidence>
<proteinExistence type="predicted"/>
<dbReference type="AlphaFoldDB" id="A0A7M7TGK7"/>
<reference evidence="6" key="2">
    <citation type="submission" date="2021-01" db="UniProtKB">
        <authorList>
            <consortium name="EnsemblMetazoa"/>
        </authorList>
    </citation>
    <scope>IDENTIFICATION</scope>
</reference>